<keyword evidence="2" id="KW-0808">Transferase</keyword>
<proteinExistence type="inferred from homology"/>
<organism evidence="2 3">
    <name type="scientific">Brachybacterium hainanense</name>
    <dbReference type="NCBI Taxonomy" id="1541174"/>
    <lineage>
        <taxon>Bacteria</taxon>
        <taxon>Bacillati</taxon>
        <taxon>Actinomycetota</taxon>
        <taxon>Actinomycetes</taxon>
        <taxon>Micrococcales</taxon>
        <taxon>Dermabacteraceae</taxon>
        <taxon>Brachybacterium</taxon>
    </lineage>
</organism>
<dbReference type="SUPFAM" id="SSF53067">
    <property type="entry name" value="Actin-like ATPase domain"/>
    <property type="match status" value="1"/>
</dbReference>
<dbReference type="Proteomes" id="UP001589793">
    <property type="component" value="Unassembled WGS sequence"/>
</dbReference>
<dbReference type="InterPro" id="IPR043129">
    <property type="entry name" value="ATPase_NBD"/>
</dbReference>
<dbReference type="GO" id="GO:0047330">
    <property type="term" value="F:polyphosphate-glucose phosphotransferase activity"/>
    <property type="evidence" value="ECO:0007669"/>
    <property type="project" value="UniProtKB-EC"/>
</dbReference>
<dbReference type="PANTHER" id="PTHR18964:SF146">
    <property type="entry name" value="POLYPHOSPHATE GLUCOKINASE"/>
    <property type="match status" value="1"/>
</dbReference>
<dbReference type="CDD" id="cd24058">
    <property type="entry name" value="ASKHA_NBD_ROK_PPGK"/>
    <property type="match status" value="1"/>
</dbReference>
<dbReference type="NCBIfam" id="NF045942">
    <property type="entry name" value="PolPhglucPhase"/>
    <property type="match status" value="1"/>
</dbReference>
<dbReference type="EMBL" id="JBHLSV010000010">
    <property type="protein sequence ID" value="MFC0674242.1"/>
    <property type="molecule type" value="Genomic_DNA"/>
</dbReference>
<evidence type="ECO:0000313" key="3">
    <source>
        <dbReference type="Proteomes" id="UP001589793"/>
    </source>
</evidence>
<dbReference type="Pfam" id="PF00480">
    <property type="entry name" value="ROK"/>
    <property type="match status" value="1"/>
</dbReference>
<gene>
    <name evidence="2" type="primary">ppgK</name>
    <name evidence="2" type="ORF">ACFFF6_09780</name>
</gene>
<dbReference type="InterPro" id="IPR000600">
    <property type="entry name" value="ROK"/>
</dbReference>
<comment type="caution">
    <text evidence="2">The sequence shown here is derived from an EMBL/GenBank/DDBJ whole genome shotgun (WGS) entry which is preliminary data.</text>
</comment>
<name>A0ABV6RB64_9MICO</name>
<evidence type="ECO:0000313" key="2">
    <source>
        <dbReference type="EMBL" id="MFC0674242.1"/>
    </source>
</evidence>
<keyword evidence="3" id="KW-1185">Reference proteome</keyword>
<dbReference type="PANTHER" id="PTHR18964">
    <property type="entry name" value="ROK (REPRESSOR, ORF, KINASE) FAMILY"/>
    <property type="match status" value="1"/>
</dbReference>
<dbReference type="EC" id="2.7.1.63" evidence="2"/>
<evidence type="ECO:0000256" key="1">
    <source>
        <dbReference type="ARBA" id="ARBA00006479"/>
    </source>
</evidence>
<dbReference type="RefSeq" id="WP_376980176.1">
    <property type="nucleotide sequence ID" value="NZ_JBHLSV010000010.1"/>
</dbReference>
<dbReference type="Gene3D" id="3.30.420.40">
    <property type="match status" value="2"/>
</dbReference>
<sequence>MSKTAFGIDIGGSGIKGAPVDLRTGELAADRLRIPTPQPSVPDAVADTVAQLISSFDIDEDMPVGVTFPAIIQHGVAKSAANVDDSWIGTDVDALLTERTGHDVFVVNDADAAGIAEVAFGAGRDVPGVVILTTLGTGVGSALFIDGELVPNTELGHVLLHDMDAEKYMAESIRDREGLDWETWAGRLQEYYAHIEFLFSPDLFIVGGGISKQHKKFLPLLDLKTPIVPAKTRNEAGIIGAAALARAEAKKSAKARKKKAAKKL</sequence>
<accession>A0ABV6RB64</accession>
<protein>
    <submittedName>
        <fullName evidence="2">Polyphosphate--glucose phosphotransferase</fullName>
        <ecNumber evidence="2">2.7.1.63</ecNumber>
    </submittedName>
</protein>
<reference evidence="2 3" key="1">
    <citation type="submission" date="2024-09" db="EMBL/GenBank/DDBJ databases">
        <authorList>
            <person name="Sun Q."/>
            <person name="Mori K."/>
        </authorList>
    </citation>
    <scope>NUCLEOTIDE SEQUENCE [LARGE SCALE GENOMIC DNA]</scope>
    <source>
        <strain evidence="2 3">CICC 10874</strain>
    </source>
</reference>
<comment type="similarity">
    <text evidence="1">Belongs to the ROK (NagC/XylR) family.</text>
</comment>